<evidence type="ECO:0000313" key="1">
    <source>
        <dbReference type="EMBL" id="GMG41212.1"/>
    </source>
</evidence>
<proteinExistence type="predicted"/>
<accession>A0A9W6Z1E6</accession>
<dbReference type="OrthoDB" id="3997750at2759"/>
<organism evidence="1 2">
    <name type="scientific">Ambrosiozyma monospora</name>
    <name type="common">Yeast</name>
    <name type="synonym">Endomycopsis monosporus</name>
    <dbReference type="NCBI Taxonomy" id="43982"/>
    <lineage>
        <taxon>Eukaryota</taxon>
        <taxon>Fungi</taxon>
        <taxon>Dikarya</taxon>
        <taxon>Ascomycota</taxon>
        <taxon>Saccharomycotina</taxon>
        <taxon>Pichiomycetes</taxon>
        <taxon>Pichiales</taxon>
        <taxon>Pichiaceae</taxon>
        <taxon>Ambrosiozyma</taxon>
    </lineage>
</organism>
<reference evidence="1" key="1">
    <citation type="submission" date="2023-04" db="EMBL/GenBank/DDBJ databases">
        <title>Ambrosiozyma monospora NBRC 1965.</title>
        <authorList>
            <person name="Ichikawa N."/>
            <person name="Sato H."/>
            <person name="Tonouchi N."/>
        </authorList>
    </citation>
    <scope>NUCLEOTIDE SEQUENCE</scope>
    <source>
        <strain evidence="1">NBRC 1965</strain>
    </source>
</reference>
<dbReference type="AlphaFoldDB" id="A0A9W6Z1E6"/>
<dbReference type="EMBL" id="BSXU01004163">
    <property type="protein sequence ID" value="GMG41212.1"/>
    <property type="molecule type" value="Genomic_DNA"/>
</dbReference>
<comment type="caution">
    <text evidence="1">The sequence shown here is derived from an EMBL/GenBank/DDBJ whole genome shotgun (WGS) entry which is preliminary data.</text>
</comment>
<protein>
    <submittedName>
        <fullName evidence="1">Unnamed protein product</fullName>
    </submittedName>
</protein>
<keyword evidence="2" id="KW-1185">Reference proteome</keyword>
<gene>
    <name evidence="1" type="ORF">Amon01_000649700</name>
</gene>
<name>A0A9W6Z1E6_AMBMO</name>
<dbReference type="Proteomes" id="UP001165063">
    <property type="component" value="Unassembled WGS sequence"/>
</dbReference>
<evidence type="ECO:0000313" key="2">
    <source>
        <dbReference type="Proteomes" id="UP001165063"/>
    </source>
</evidence>
<sequence length="75" mass="8922">MRVKRVYYLSFKSYYEYLYDNLQLDDTVDDETWEFLQNVADVCVEFSDFSGPLVLLCNLEPAPPLRLIGEDERFN</sequence>